<feature type="transmembrane region" description="Helical" evidence="1">
    <location>
        <begin position="426"/>
        <end position="447"/>
    </location>
</feature>
<dbReference type="InterPro" id="IPR002035">
    <property type="entry name" value="VWF_A"/>
</dbReference>
<dbReference type="Gene3D" id="3.40.50.410">
    <property type="entry name" value="von Willebrand factor, type A domain"/>
    <property type="match status" value="1"/>
</dbReference>
<evidence type="ECO:0000313" key="4">
    <source>
        <dbReference type="Proteomes" id="UP000001510"/>
    </source>
</evidence>
<keyword evidence="1" id="KW-0812">Transmembrane</keyword>
<evidence type="ECO:0000313" key="3">
    <source>
        <dbReference type="EMBL" id="BAG03889.1"/>
    </source>
</evidence>
<evidence type="ECO:0000259" key="2">
    <source>
        <dbReference type="PROSITE" id="PS50234"/>
    </source>
</evidence>
<keyword evidence="1" id="KW-1133">Transmembrane helix</keyword>
<dbReference type="PROSITE" id="PS50234">
    <property type="entry name" value="VWFA"/>
    <property type="match status" value="1"/>
</dbReference>
<reference evidence="3 4" key="1">
    <citation type="journal article" date="2007" name="DNA Res.">
        <title>Complete genomic structure of the bloom-forming toxic cyanobacterium Microcystis aeruginosa NIES-843.</title>
        <authorList>
            <person name="Kaneko T."/>
            <person name="Nakajima N."/>
            <person name="Okamoto S."/>
            <person name="Suzuki I."/>
            <person name="Tanabe Y."/>
            <person name="Tamaoki M."/>
            <person name="Nakamura Y."/>
            <person name="Kasai F."/>
            <person name="Watanabe A."/>
            <person name="Kawashima K."/>
            <person name="Kishida Y."/>
            <person name="Ono A."/>
            <person name="Shimizu Y."/>
            <person name="Takahashi C."/>
            <person name="Minami C."/>
            <person name="Fujishiro T."/>
            <person name="Kohara M."/>
            <person name="Katoh M."/>
            <person name="Nakazaki N."/>
            <person name="Nakayama S."/>
            <person name="Yamada M."/>
            <person name="Tabata S."/>
            <person name="Watanabe M.M."/>
        </authorList>
    </citation>
    <scope>NUCLEOTIDE SEQUENCE [LARGE SCALE GENOMIC DNA]</scope>
    <source>
        <strain evidence="4">NIES-843 / IAM M-247</strain>
    </source>
</reference>
<proteinExistence type="predicted"/>
<name>B0JR20_MICAN</name>
<dbReference type="PaxDb" id="449447-MAE_40670"/>
<protein>
    <submittedName>
        <fullName evidence="3">von Willebrand factor type A</fullName>
    </submittedName>
</protein>
<gene>
    <name evidence="3" type="ordered locus">MAE_40670</name>
</gene>
<dbReference type="InterPro" id="IPR036465">
    <property type="entry name" value="vWFA_dom_sf"/>
</dbReference>
<dbReference type="AlphaFoldDB" id="B0JR20"/>
<evidence type="ECO:0000256" key="1">
    <source>
        <dbReference type="SAM" id="Phobius"/>
    </source>
</evidence>
<sequence>MLKITTTPMNPKSIVSSSTIASLTHKLSLSMIMLTALITPAWGIKPEITDIEDIDDKVTLQIQVTGEESKPIMGLAESDFQLKVLDKKNNKTYQGKQLPFDWKSPRETTPPDAWIVVLIDFSGSMNCSQDLNTKCDAKAVAKGKRKLDAAINALGTFIKLASERKGNTYLSIVPFGVEGKNDKPGACDYYPKVTSETLDNFNLVQDVKLTNFLGSLADKTPCATTNFYQALKETVKFFKNDKEGRFYPKDKEGKPLKPQPRLSIILLSDGFDNNSNYQEVQKTLANLQNNKDIVVHTLGYGLTPQQLGKKYSLGKPAVRGDINNPKLSQATREQLEKEFVDQKQLAEIAKLTGGVTEFAGDADEIAEKLEIFLDAIQGRYEISYIQPNVRRGGEYVATVFTQKVASKSKPYTLDFFGRTLPLETRILMLICIFLALGLGGVIPFYYWGKWLKEKQN</sequence>
<dbReference type="SUPFAM" id="SSF53300">
    <property type="entry name" value="vWA-like"/>
    <property type="match status" value="1"/>
</dbReference>
<dbReference type="HOGENOM" id="CLU_695684_0_0_3"/>
<dbReference type="eggNOG" id="COG2304">
    <property type="taxonomic scope" value="Bacteria"/>
</dbReference>
<keyword evidence="4" id="KW-1185">Reference proteome</keyword>
<dbReference type="KEGG" id="mar:MAE_40670"/>
<accession>B0JR20</accession>
<feature type="domain" description="VWFA" evidence="2">
    <location>
        <begin position="114"/>
        <end position="301"/>
    </location>
</feature>
<dbReference type="EnsemblBacteria" id="BAG03889">
    <property type="protein sequence ID" value="BAG03889"/>
    <property type="gene ID" value="MAE_40670"/>
</dbReference>
<dbReference type="CDD" id="cd00198">
    <property type="entry name" value="vWFA"/>
    <property type="match status" value="1"/>
</dbReference>
<organism evidence="3 4">
    <name type="scientific">Microcystis aeruginosa (strain NIES-843 / IAM M-2473)</name>
    <dbReference type="NCBI Taxonomy" id="449447"/>
    <lineage>
        <taxon>Bacteria</taxon>
        <taxon>Bacillati</taxon>
        <taxon>Cyanobacteriota</taxon>
        <taxon>Cyanophyceae</taxon>
        <taxon>Oscillatoriophycideae</taxon>
        <taxon>Chroococcales</taxon>
        <taxon>Microcystaceae</taxon>
        <taxon>Microcystis</taxon>
    </lineage>
</organism>
<dbReference type="STRING" id="449447.MAE_40670"/>
<dbReference type="Proteomes" id="UP000001510">
    <property type="component" value="Chromosome"/>
</dbReference>
<keyword evidence="1" id="KW-0472">Membrane</keyword>
<dbReference type="EMBL" id="AP009552">
    <property type="protein sequence ID" value="BAG03889.1"/>
    <property type="molecule type" value="Genomic_DNA"/>
</dbReference>